<dbReference type="GO" id="GO:0005524">
    <property type="term" value="F:ATP binding"/>
    <property type="evidence" value="ECO:0007669"/>
    <property type="project" value="UniProtKB-KW"/>
</dbReference>
<comment type="caution">
    <text evidence="10">The sequence shown here is derived from an EMBL/GenBank/DDBJ whole genome shotgun (WGS) entry which is preliminary data.</text>
</comment>
<evidence type="ECO:0000256" key="1">
    <source>
        <dbReference type="ARBA" id="ARBA00004651"/>
    </source>
</evidence>
<evidence type="ECO:0000256" key="2">
    <source>
        <dbReference type="ARBA" id="ARBA00022692"/>
    </source>
</evidence>
<dbReference type="Gene3D" id="1.20.1560.10">
    <property type="entry name" value="ABC transporter type 1, transmembrane domain"/>
    <property type="match status" value="1"/>
</dbReference>
<organism evidence="10 11">
    <name type="scientific">Dactylosporangium maewongense</name>
    <dbReference type="NCBI Taxonomy" id="634393"/>
    <lineage>
        <taxon>Bacteria</taxon>
        <taxon>Bacillati</taxon>
        <taxon>Actinomycetota</taxon>
        <taxon>Actinomycetes</taxon>
        <taxon>Micromonosporales</taxon>
        <taxon>Micromonosporaceae</taxon>
        <taxon>Dactylosporangium</taxon>
    </lineage>
</organism>
<dbReference type="PROSITE" id="PS00211">
    <property type="entry name" value="ABC_TRANSPORTER_1"/>
    <property type="match status" value="1"/>
</dbReference>
<evidence type="ECO:0000259" key="8">
    <source>
        <dbReference type="PROSITE" id="PS50893"/>
    </source>
</evidence>
<feature type="domain" description="ABC transporter" evidence="8">
    <location>
        <begin position="327"/>
        <end position="577"/>
    </location>
</feature>
<proteinExistence type="predicted"/>
<dbReference type="PANTHER" id="PTHR43394">
    <property type="entry name" value="ATP-DEPENDENT PERMEASE MDL1, MITOCHONDRIAL"/>
    <property type="match status" value="1"/>
</dbReference>
<dbReference type="InterPro" id="IPR003439">
    <property type="entry name" value="ABC_transporter-like_ATP-bd"/>
</dbReference>
<evidence type="ECO:0000256" key="3">
    <source>
        <dbReference type="ARBA" id="ARBA00022741"/>
    </source>
</evidence>
<dbReference type="Proteomes" id="UP001501470">
    <property type="component" value="Unassembled WGS sequence"/>
</dbReference>
<keyword evidence="4 10" id="KW-0067">ATP-binding</keyword>
<evidence type="ECO:0000313" key="10">
    <source>
        <dbReference type="EMBL" id="GAA1539640.1"/>
    </source>
</evidence>
<dbReference type="PROSITE" id="PS50929">
    <property type="entry name" value="ABC_TM1F"/>
    <property type="match status" value="1"/>
</dbReference>
<feature type="transmembrane region" description="Helical" evidence="7">
    <location>
        <begin position="236"/>
        <end position="254"/>
    </location>
</feature>
<sequence length="587" mass="62525">MGLRAAPSAVLAMAGAALGAGVGPVVLAWLTRDLLDRLVAGAVPLVLAFAVAGIGVALASVPPVMQYTSNELDRRLSLCAQERLFSALQRHVGLQRLEDPTFQDRVQLAGTAGRSAPAQVVSGSLGLLSSVAALAGFLATLIVLSPIVAAVVVAASAPAVVAHLRLGRRHAAVVTGSGHAQRRQLFYARLLTTAEAAKEVRLFGLGDFFRGRMLADLGSVNAAERRVDRSRLRTQVLLGALGAVVAGGGLVWLTRQAATGAYTVGDLTVFVVAVAGVQAAVAQGIAQVAAMLEAQLLFAHFLFVVRSAPLAGTPEAALRPAPLRDGIVVHDVWFRYSDDHDWVLRGVDLRIPQGAAVALVGLNGAGKSTLVKLLCRFHEPTRGRITWDGVDLRDLDPELLRRRMAVVFQDFQDYDLPARENVGVGDVRRLDDLPRITAAARLAGVHATLAALPDGYDTPLTRLFFWAGDTGDPRLGVRLSGGQWQRVALARALLRDDSDLMILDEPSSGLDAEAEAEIHRTLRAHRAGRATLLISHRLSTLRDANVVAVLDGGRVAELGSHDELMRADGRYARLFRLQAQGYQLEPA</sequence>
<dbReference type="InterPro" id="IPR039421">
    <property type="entry name" value="Type_1_exporter"/>
</dbReference>
<gene>
    <name evidence="10" type="ORF">GCM10009827_068650</name>
</gene>
<dbReference type="PROSITE" id="PS50893">
    <property type="entry name" value="ABC_TRANSPORTER_2"/>
    <property type="match status" value="1"/>
</dbReference>
<keyword evidence="2 7" id="KW-0812">Transmembrane</keyword>
<keyword evidence="5 7" id="KW-1133">Transmembrane helix</keyword>
<feature type="transmembrane region" description="Helical" evidence="7">
    <location>
        <begin position="38"/>
        <end position="61"/>
    </location>
</feature>
<feature type="transmembrane region" description="Helical" evidence="7">
    <location>
        <begin position="6"/>
        <end position="31"/>
    </location>
</feature>
<protein>
    <submittedName>
        <fullName evidence="10">ABC transporter ATP-binding protein</fullName>
    </submittedName>
</protein>
<evidence type="ECO:0000256" key="5">
    <source>
        <dbReference type="ARBA" id="ARBA00022989"/>
    </source>
</evidence>
<dbReference type="PANTHER" id="PTHR43394:SF1">
    <property type="entry name" value="ATP-BINDING CASSETTE SUB-FAMILY B MEMBER 10, MITOCHONDRIAL"/>
    <property type="match status" value="1"/>
</dbReference>
<evidence type="ECO:0000313" key="11">
    <source>
        <dbReference type="Proteomes" id="UP001501470"/>
    </source>
</evidence>
<dbReference type="InterPro" id="IPR011527">
    <property type="entry name" value="ABC1_TM_dom"/>
</dbReference>
<dbReference type="SMART" id="SM00382">
    <property type="entry name" value="AAA"/>
    <property type="match status" value="1"/>
</dbReference>
<dbReference type="EMBL" id="BAAAQD010000015">
    <property type="protein sequence ID" value="GAA1539640.1"/>
    <property type="molecule type" value="Genomic_DNA"/>
</dbReference>
<evidence type="ECO:0000256" key="7">
    <source>
        <dbReference type="SAM" id="Phobius"/>
    </source>
</evidence>
<keyword evidence="11" id="KW-1185">Reference proteome</keyword>
<keyword evidence="6 7" id="KW-0472">Membrane</keyword>
<comment type="subcellular location">
    <subcellularLocation>
        <location evidence="1">Cell membrane</location>
        <topology evidence="1">Multi-pass membrane protein</topology>
    </subcellularLocation>
</comment>
<reference evidence="10 11" key="1">
    <citation type="journal article" date="2019" name="Int. J. Syst. Evol. Microbiol.">
        <title>The Global Catalogue of Microorganisms (GCM) 10K type strain sequencing project: providing services to taxonomists for standard genome sequencing and annotation.</title>
        <authorList>
            <consortium name="The Broad Institute Genomics Platform"/>
            <consortium name="The Broad Institute Genome Sequencing Center for Infectious Disease"/>
            <person name="Wu L."/>
            <person name="Ma J."/>
        </authorList>
    </citation>
    <scope>NUCLEOTIDE SEQUENCE [LARGE SCALE GENOMIC DNA]</scope>
    <source>
        <strain evidence="10 11">JCM 15933</strain>
    </source>
</reference>
<feature type="domain" description="ABC transmembrane type-1" evidence="9">
    <location>
        <begin position="11"/>
        <end position="293"/>
    </location>
</feature>
<dbReference type="InterPro" id="IPR027417">
    <property type="entry name" value="P-loop_NTPase"/>
</dbReference>
<dbReference type="Pfam" id="PF00005">
    <property type="entry name" value="ABC_tran"/>
    <property type="match status" value="1"/>
</dbReference>
<evidence type="ECO:0000256" key="6">
    <source>
        <dbReference type="ARBA" id="ARBA00023136"/>
    </source>
</evidence>
<dbReference type="InterPro" id="IPR003593">
    <property type="entry name" value="AAA+_ATPase"/>
</dbReference>
<dbReference type="SUPFAM" id="SSF90123">
    <property type="entry name" value="ABC transporter transmembrane region"/>
    <property type="match status" value="1"/>
</dbReference>
<name>A0ABN2BHX5_9ACTN</name>
<evidence type="ECO:0000256" key="4">
    <source>
        <dbReference type="ARBA" id="ARBA00022840"/>
    </source>
</evidence>
<dbReference type="InterPro" id="IPR017871">
    <property type="entry name" value="ABC_transporter-like_CS"/>
</dbReference>
<dbReference type="InterPro" id="IPR036640">
    <property type="entry name" value="ABC1_TM_sf"/>
</dbReference>
<dbReference type="Gene3D" id="3.40.50.300">
    <property type="entry name" value="P-loop containing nucleotide triphosphate hydrolases"/>
    <property type="match status" value="1"/>
</dbReference>
<evidence type="ECO:0000259" key="9">
    <source>
        <dbReference type="PROSITE" id="PS50929"/>
    </source>
</evidence>
<keyword evidence="3" id="KW-0547">Nucleotide-binding</keyword>
<dbReference type="SUPFAM" id="SSF52540">
    <property type="entry name" value="P-loop containing nucleoside triphosphate hydrolases"/>
    <property type="match status" value="1"/>
</dbReference>
<accession>A0ABN2BHX5</accession>
<feature type="transmembrane region" description="Helical" evidence="7">
    <location>
        <begin position="131"/>
        <end position="161"/>
    </location>
</feature>